<keyword evidence="6" id="KW-0498">Mitosis</keyword>
<dbReference type="OMA" id="CMLRIYS"/>
<keyword evidence="10" id="KW-0137">Centromere</keyword>
<keyword evidence="7" id="KW-0995">Kinetochore</keyword>
<evidence type="ECO:0000256" key="7">
    <source>
        <dbReference type="ARBA" id="ARBA00022838"/>
    </source>
</evidence>
<dbReference type="GO" id="GO:0000444">
    <property type="term" value="C:MIS12/MIND type complex"/>
    <property type="evidence" value="ECO:0007669"/>
    <property type="project" value="TreeGrafter"/>
</dbReference>
<dbReference type="Ensembl" id="ENSCCRT00000187615.1">
    <property type="protein sequence ID" value="ENSCCRP00000111205.1"/>
    <property type="gene ID" value="ENSCCRG00000064838.1"/>
</dbReference>
<evidence type="ECO:0000256" key="2">
    <source>
        <dbReference type="ARBA" id="ARBA00008643"/>
    </source>
</evidence>
<evidence type="ECO:0000256" key="5">
    <source>
        <dbReference type="ARBA" id="ARBA00022618"/>
    </source>
</evidence>
<reference evidence="11" key="2">
    <citation type="submission" date="2025-09" db="UniProtKB">
        <authorList>
            <consortium name="Ensembl"/>
        </authorList>
    </citation>
    <scope>IDENTIFICATION</scope>
</reference>
<reference evidence="11" key="1">
    <citation type="submission" date="2025-08" db="UniProtKB">
        <authorList>
            <consortium name="Ensembl"/>
        </authorList>
    </citation>
    <scope>IDENTIFICATION</scope>
</reference>
<evidence type="ECO:0000256" key="1">
    <source>
        <dbReference type="ARBA" id="ARBA00004629"/>
    </source>
</evidence>
<evidence type="ECO:0000256" key="6">
    <source>
        <dbReference type="ARBA" id="ARBA00022776"/>
    </source>
</evidence>
<accession>A0A9J7Y0F6</accession>
<name>A0A9J7Y0F6_CYPCA</name>
<dbReference type="PANTHER" id="PTHR14527">
    <property type="entry name" value="PROTEIN MIS12 HOMOLOG"/>
    <property type="match status" value="1"/>
</dbReference>
<keyword evidence="8" id="KW-0175">Coiled coil</keyword>
<comment type="subcellular location">
    <subcellularLocation>
        <location evidence="1">Chromosome</location>
        <location evidence="1">Centromere</location>
        <location evidence="1">Kinetochore</location>
    </subcellularLocation>
</comment>
<comment type="similarity">
    <text evidence="2">Belongs to the mis12 family.</text>
</comment>
<dbReference type="GO" id="GO:0005634">
    <property type="term" value="C:nucleus"/>
    <property type="evidence" value="ECO:0007669"/>
    <property type="project" value="InterPro"/>
</dbReference>
<organism evidence="11 12">
    <name type="scientific">Cyprinus carpio carpio</name>
    <dbReference type="NCBI Taxonomy" id="630221"/>
    <lineage>
        <taxon>Eukaryota</taxon>
        <taxon>Metazoa</taxon>
        <taxon>Chordata</taxon>
        <taxon>Craniata</taxon>
        <taxon>Vertebrata</taxon>
        <taxon>Euteleostomi</taxon>
        <taxon>Actinopterygii</taxon>
        <taxon>Neopterygii</taxon>
        <taxon>Teleostei</taxon>
        <taxon>Ostariophysi</taxon>
        <taxon>Cypriniformes</taxon>
        <taxon>Cyprinidae</taxon>
        <taxon>Cyprininae</taxon>
        <taxon>Cyprinus</taxon>
    </lineage>
</organism>
<protein>
    <recommendedName>
        <fullName evidence="3">Protein MIS12 homolog</fullName>
    </recommendedName>
</protein>
<sequence>MFGIFLLSPGGDVALLTSRELSEARRRLNCARAAEMAESGVSVGSESLQLYEAQFFGFTPETCTVRVHDAFRDSLNHILVAVESVFVKRLCPGQDPPAELRLTARESTQKLRQFLQERFEIMFQRMKGMLMDRVLSIPHNVLLPDDQLHQKYPEGKEDLMKLQDSIANLLQAYEAEVCAKQALLAELEEQKETQKQLDEVLRWIEELRISWRREGMGNVQDSIRHMMETVGQLQDVVGKINKRNKNLDEV</sequence>
<keyword evidence="12" id="KW-1185">Reference proteome</keyword>
<evidence type="ECO:0000256" key="10">
    <source>
        <dbReference type="ARBA" id="ARBA00023328"/>
    </source>
</evidence>
<evidence type="ECO:0000256" key="4">
    <source>
        <dbReference type="ARBA" id="ARBA00022454"/>
    </source>
</evidence>
<evidence type="ECO:0000256" key="9">
    <source>
        <dbReference type="ARBA" id="ARBA00023306"/>
    </source>
</evidence>
<evidence type="ECO:0000313" key="12">
    <source>
        <dbReference type="Proteomes" id="UP001108240"/>
    </source>
</evidence>
<dbReference type="Proteomes" id="UP001108240">
    <property type="component" value="Unplaced"/>
</dbReference>
<keyword evidence="4" id="KW-0158">Chromosome</keyword>
<evidence type="ECO:0000313" key="11">
    <source>
        <dbReference type="Ensembl" id="ENSCCRP00000111205.1"/>
    </source>
</evidence>
<dbReference type="PANTHER" id="PTHR14527:SF2">
    <property type="entry name" value="PROTEIN MIS12 HOMOLOG"/>
    <property type="match status" value="1"/>
</dbReference>
<dbReference type="InterPro" id="IPR008685">
    <property type="entry name" value="Centromere_Mis12"/>
</dbReference>
<keyword evidence="5" id="KW-0132">Cell division</keyword>
<evidence type="ECO:0000256" key="8">
    <source>
        <dbReference type="ARBA" id="ARBA00023054"/>
    </source>
</evidence>
<dbReference type="GeneTree" id="ENSGT00390000018665"/>
<dbReference type="GO" id="GO:0051301">
    <property type="term" value="P:cell division"/>
    <property type="evidence" value="ECO:0007669"/>
    <property type="project" value="UniProtKB-KW"/>
</dbReference>
<proteinExistence type="inferred from homology"/>
<dbReference type="GO" id="GO:0051382">
    <property type="term" value="P:kinetochore assembly"/>
    <property type="evidence" value="ECO:0007669"/>
    <property type="project" value="TreeGrafter"/>
</dbReference>
<dbReference type="Pfam" id="PF05859">
    <property type="entry name" value="Mis12"/>
    <property type="match status" value="1"/>
</dbReference>
<evidence type="ECO:0000256" key="3">
    <source>
        <dbReference type="ARBA" id="ARBA00013793"/>
    </source>
</evidence>
<dbReference type="GO" id="GO:0000070">
    <property type="term" value="P:mitotic sister chromatid segregation"/>
    <property type="evidence" value="ECO:0007669"/>
    <property type="project" value="TreeGrafter"/>
</dbReference>
<dbReference type="AlphaFoldDB" id="A0A9J7Y0F6"/>
<keyword evidence="9" id="KW-0131">Cell cycle</keyword>